<evidence type="ECO:0000313" key="11">
    <source>
        <dbReference type="Proteomes" id="UP001241571"/>
    </source>
</evidence>
<dbReference type="Proteomes" id="UP001241571">
    <property type="component" value="Unassembled WGS sequence"/>
</dbReference>
<feature type="domain" description="Mga helix-turn-helix" evidence="3">
    <location>
        <begin position="79"/>
        <end position="163"/>
    </location>
</feature>
<dbReference type="Proteomes" id="UP000571857">
    <property type="component" value="Unassembled WGS sequence"/>
</dbReference>
<evidence type="ECO:0000313" key="10">
    <source>
        <dbReference type="Proteomes" id="UP000571857"/>
    </source>
</evidence>
<reference evidence="8 9" key="1">
    <citation type="submission" date="2020-03" db="EMBL/GenBank/DDBJ databases">
        <title>Characterization of ganglioside-mimicking enterococci.</title>
        <authorList>
            <person name="Patry R.T."/>
            <person name="Nothaft H."/>
            <person name="Bridger R."/>
            <person name="Shajahan A."/>
            <person name="Huynh S."/>
            <person name="Sanchez S."/>
            <person name="Azadi P."/>
            <person name="Cooper K."/>
            <person name="Miller W.G."/>
            <person name="Parker C.T."/>
            <person name="Wells L."/>
            <person name="Szymanski C.M."/>
        </authorList>
    </citation>
    <scope>NUCLEOTIDE SEQUENCE [LARGE SCALE GENOMIC DNA]</scope>
    <source>
        <strain evidence="8 9">EGM181</strain>
    </source>
</reference>
<reference evidence="6 11" key="4">
    <citation type="submission" date="2023-06" db="EMBL/GenBank/DDBJ databases">
        <title>Acute promotion of culturable opportunistic pathogens and persistent increase of antibiotic resistance following antibiotic exposure in mouse gut microbiota.</title>
        <authorList>
            <person name="Li L."/>
            <person name="Wang B."/>
            <person name="Sun Y."/>
            <person name="Wang M."/>
            <person name="Xu H."/>
        </authorList>
    </citation>
    <scope>NUCLEOTIDE SEQUENCE [LARGE SCALE GENOMIC DNA]</scope>
    <source>
        <strain evidence="6 11">CRI2_2</strain>
    </source>
</reference>
<evidence type="ECO:0000259" key="3">
    <source>
        <dbReference type="Pfam" id="PF05043"/>
    </source>
</evidence>
<dbReference type="PANTHER" id="PTHR30185:SF18">
    <property type="entry name" value="TRANSCRIPTIONAL REGULATOR MTLR"/>
    <property type="match status" value="1"/>
</dbReference>
<keyword evidence="2" id="KW-0804">Transcription</keyword>
<dbReference type="PANTHER" id="PTHR30185">
    <property type="entry name" value="CRYPTIC BETA-GLUCOSIDE BGL OPERON ANTITERMINATOR"/>
    <property type="match status" value="1"/>
</dbReference>
<evidence type="ECO:0000259" key="4">
    <source>
        <dbReference type="Pfam" id="PF08279"/>
    </source>
</evidence>
<dbReference type="Gene3D" id="1.10.1790.30">
    <property type="match status" value="1"/>
</dbReference>
<proteinExistence type="predicted"/>
<sequence>MDTMMKSIITEKDLLRQILLLEELSNHKTITAKALAASIQTTERTVFTDIQYIREQLPDGWEIEATSNGFSLLKKDSQLTNQLWESFLPLSIGAMLIKQLFFAKGISTQSFLHDSGISFETLKRHVTKINRGIKPYNIRIQLNAKQAKLSGSEISIRVFFHRLLLPFTHNNYFFEDYAIHESHYLIFLQSLKRQELDVLSEEIFGTCWFFINTIRIKANCRVNALAFDPLDPLFLQYQQSLQQVYQKEGVYLNQEECFFSFYCFLESWNYNNQWTSKIAVTLDAYQEIKQSVQRFVQELGQELAIPLLSETQLADNLLLLVLKFNESAKLSEQFQLEYQEMMHIRQHNYQAIFERLRKFILDPKFAIVTDEPKYILNMASLLVQQAVLQARPVTTRAFFFFQGEPAWKVFLQQEISDYLGSRIELVPVEPAEFAGMTTRNDDFIISNVPLDDPKLPVFYLSMLPTKNELNQLTELIQTYYLINQ</sequence>
<dbReference type="EMBL" id="JABXJK010000078">
    <property type="protein sequence ID" value="MBA0974067.1"/>
    <property type="molecule type" value="Genomic_DNA"/>
</dbReference>
<evidence type="ECO:0000313" key="7">
    <source>
        <dbReference type="EMBL" id="MDT2688763.1"/>
    </source>
</evidence>
<protein>
    <submittedName>
        <fullName evidence="8">HTH domain-containing protein</fullName>
    </submittedName>
    <submittedName>
        <fullName evidence="5">Helix-turn-helix domain-containing protein</fullName>
    </submittedName>
</protein>
<reference evidence="5 10" key="2">
    <citation type="submission" date="2020-06" db="EMBL/GenBank/DDBJ databases">
        <title>Crossreactivity between MHC class I-restricted antigens from cancer cells and an enterococcal bacteriophage.</title>
        <authorList>
            <person name="Fluckiger A."/>
            <person name="Daillere R."/>
            <person name="Sassi M."/>
            <person name="Cattoir V."/>
            <person name="Kroemer G."/>
            <person name="Zitvogel L."/>
        </authorList>
    </citation>
    <scope>NUCLEOTIDE SEQUENCE [LARGE SCALE GENOMIC DNA]</scope>
    <source>
        <strain evidence="5 10">EG4</strain>
    </source>
</reference>
<dbReference type="InterPro" id="IPR050661">
    <property type="entry name" value="BglG_antiterminators"/>
</dbReference>
<gene>
    <name evidence="8" type="ORF">EGM181_11630</name>
    <name evidence="5" type="ORF">HWH42_15970</name>
    <name evidence="7" type="ORF">P7E30_00905</name>
    <name evidence="6" type="ORF">QRX88_03875</name>
</gene>
<evidence type="ECO:0000256" key="2">
    <source>
        <dbReference type="ARBA" id="ARBA00023163"/>
    </source>
</evidence>
<dbReference type="RefSeq" id="WP_103299652.1">
    <property type="nucleotide sequence ID" value="NZ_BSYC01000001.1"/>
</dbReference>
<dbReference type="Pfam" id="PF18333">
    <property type="entry name" value="ssDNA_DBD"/>
    <property type="match status" value="1"/>
</dbReference>
<feature type="domain" description="Helix-turn-helix type 11" evidence="4">
    <location>
        <begin position="16"/>
        <end position="69"/>
    </location>
</feature>
<dbReference type="Proteomes" id="UP000516696">
    <property type="component" value="Chromosome"/>
</dbReference>
<evidence type="ECO:0000256" key="1">
    <source>
        <dbReference type="ARBA" id="ARBA00023015"/>
    </source>
</evidence>
<organism evidence="5 10">
    <name type="scientific">Enterococcus gallinarum</name>
    <dbReference type="NCBI Taxonomy" id="1353"/>
    <lineage>
        <taxon>Bacteria</taxon>
        <taxon>Bacillati</taxon>
        <taxon>Bacillota</taxon>
        <taxon>Bacilli</taxon>
        <taxon>Lactobacillales</taxon>
        <taxon>Enterococcaceae</taxon>
        <taxon>Enterococcus</taxon>
    </lineage>
</organism>
<evidence type="ECO:0000313" key="9">
    <source>
        <dbReference type="Proteomes" id="UP000516696"/>
    </source>
</evidence>
<evidence type="ECO:0000313" key="6">
    <source>
        <dbReference type="EMBL" id="MDL4934858.1"/>
    </source>
</evidence>
<dbReference type="Gene3D" id="1.10.10.10">
    <property type="entry name" value="Winged helix-like DNA-binding domain superfamily/Winged helix DNA-binding domain"/>
    <property type="match status" value="2"/>
</dbReference>
<evidence type="ECO:0000313" key="5">
    <source>
        <dbReference type="EMBL" id="MBA0974067.1"/>
    </source>
</evidence>
<evidence type="ECO:0000313" key="8">
    <source>
        <dbReference type="EMBL" id="QOG27864.1"/>
    </source>
</evidence>
<dbReference type="InterPro" id="IPR013196">
    <property type="entry name" value="HTH_11"/>
</dbReference>
<dbReference type="Pfam" id="PF08279">
    <property type="entry name" value="HTH_11"/>
    <property type="match status" value="1"/>
</dbReference>
<keyword evidence="1" id="KW-0805">Transcription regulation</keyword>
<dbReference type="EMBL" id="CP050485">
    <property type="protein sequence ID" value="QOG27864.1"/>
    <property type="molecule type" value="Genomic_DNA"/>
</dbReference>
<dbReference type="Gene3D" id="1.10.1790.40">
    <property type="match status" value="1"/>
</dbReference>
<dbReference type="Pfam" id="PF05043">
    <property type="entry name" value="Mga"/>
    <property type="match status" value="1"/>
</dbReference>
<dbReference type="AlphaFoldDB" id="A0A2K3R019"/>
<dbReference type="InterPro" id="IPR007737">
    <property type="entry name" value="Mga_HTH"/>
</dbReference>
<dbReference type="Proteomes" id="UP001183682">
    <property type="component" value="Unassembled WGS sequence"/>
</dbReference>
<dbReference type="EMBL" id="JASUBT010000002">
    <property type="protein sequence ID" value="MDL4934858.1"/>
    <property type="molecule type" value="Genomic_DNA"/>
</dbReference>
<name>A0A2K3R019_ENTGA</name>
<reference evidence="7" key="3">
    <citation type="submission" date="2023-03" db="EMBL/GenBank/DDBJ databases">
        <authorList>
            <person name="Shen W."/>
            <person name="Cai J."/>
        </authorList>
    </citation>
    <scope>NUCLEOTIDE SEQUENCE</scope>
    <source>
        <strain evidence="7">K69-2</strain>
    </source>
</reference>
<dbReference type="InterPro" id="IPR036388">
    <property type="entry name" value="WH-like_DNA-bd_sf"/>
</dbReference>
<dbReference type="EMBL" id="JARPZN010000001">
    <property type="protein sequence ID" value="MDT2688763.1"/>
    <property type="molecule type" value="Genomic_DNA"/>
</dbReference>
<dbReference type="Gene3D" id="3.40.50.2300">
    <property type="match status" value="1"/>
</dbReference>
<accession>A0A2K3R019</accession>